<proteinExistence type="predicted"/>
<sequence length="146" mass="17034">MFGLNFLFEVDSSNFWSDGGLHFRNKVQIWILFNEEDLLVKNVTFEVNYTENHHGRRLSDQLSDNNDTGLQHNTPKEEIKLLANRLDVERFELHADCLVIEGFKKFLNFVADEEDIVGRLLIGVPDNEEIRFAMKSISRHVKSILK</sequence>
<gene>
    <name evidence="1" type="ORF">EZS28_004019</name>
</gene>
<reference evidence="1 2" key="1">
    <citation type="submission" date="2019-03" db="EMBL/GenBank/DDBJ databases">
        <title>Single cell metagenomics reveals metabolic interactions within the superorganism composed of flagellate Streblomastix strix and complex community of Bacteroidetes bacteria on its surface.</title>
        <authorList>
            <person name="Treitli S.C."/>
            <person name="Kolisko M."/>
            <person name="Husnik F."/>
            <person name="Keeling P."/>
            <person name="Hampl V."/>
        </authorList>
    </citation>
    <scope>NUCLEOTIDE SEQUENCE [LARGE SCALE GENOMIC DNA]</scope>
    <source>
        <strain evidence="1">ST1C</strain>
    </source>
</reference>
<dbReference type="Proteomes" id="UP000324800">
    <property type="component" value="Unassembled WGS sequence"/>
</dbReference>
<dbReference type="EMBL" id="SNRW01000559">
    <property type="protein sequence ID" value="KAA6400455.1"/>
    <property type="molecule type" value="Genomic_DNA"/>
</dbReference>
<accession>A0A5J4X1F6</accession>
<dbReference type="AlphaFoldDB" id="A0A5J4X1F6"/>
<evidence type="ECO:0000313" key="2">
    <source>
        <dbReference type="Proteomes" id="UP000324800"/>
    </source>
</evidence>
<name>A0A5J4X1F6_9EUKA</name>
<comment type="caution">
    <text evidence="1">The sequence shown here is derived from an EMBL/GenBank/DDBJ whole genome shotgun (WGS) entry which is preliminary data.</text>
</comment>
<protein>
    <submittedName>
        <fullName evidence="1">Uncharacterized protein</fullName>
    </submittedName>
</protein>
<evidence type="ECO:0000313" key="1">
    <source>
        <dbReference type="EMBL" id="KAA6400455.1"/>
    </source>
</evidence>
<organism evidence="1 2">
    <name type="scientific">Streblomastix strix</name>
    <dbReference type="NCBI Taxonomy" id="222440"/>
    <lineage>
        <taxon>Eukaryota</taxon>
        <taxon>Metamonada</taxon>
        <taxon>Preaxostyla</taxon>
        <taxon>Oxymonadida</taxon>
        <taxon>Streblomastigidae</taxon>
        <taxon>Streblomastix</taxon>
    </lineage>
</organism>